<dbReference type="Proteomes" id="UP000228495">
    <property type="component" value="Unassembled WGS sequence"/>
</dbReference>
<evidence type="ECO:0000313" key="4">
    <source>
        <dbReference type="Proteomes" id="UP000228495"/>
    </source>
</evidence>
<dbReference type="Pfam" id="PF01569">
    <property type="entry name" value="PAP2"/>
    <property type="match status" value="1"/>
</dbReference>
<dbReference type="InterPro" id="IPR000326">
    <property type="entry name" value="PAP2/HPO"/>
</dbReference>
<keyword evidence="1" id="KW-0472">Membrane</keyword>
<name>A0A2H0BFU7_UNCKA</name>
<evidence type="ECO:0000259" key="2">
    <source>
        <dbReference type="SMART" id="SM00014"/>
    </source>
</evidence>
<proteinExistence type="predicted"/>
<evidence type="ECO:0000256" key="1">
    <source>
        <dbReference type="SAM" id="Phobius"/>
    </source>
</evidence>
<dbReference type="SUPFAM" id="SSF48317">
    <property type="entry name" value="Acid phosphatase/Vanadium-dependent haloperoxidase"/>
    <property type="match status" value="1"/>
</dbReference>
<feature type="transmembrane region" description="Helical" evidence="1">
    <location>
        <begin position="106"/>
        <end position="123"/>
    </location>
</feature>
<comment type="caution">
    <text evidence="3">The sequence shown here is derived from an EMBL/GenBank/DDBJ whole genome shotgun (WGS) entry which is preliminary data.</text>
</comment>
<reference evidence="3 4" key="1">
    <citation type="submission" date="2017-09" db="EMBL/GenBank/DDBJ databases">
        <title>Depth-based differentiation of microbial function through sediment-hosted aquifers and enrichment of novel symbionts in the deep terrestrial subsurface.</title>
        <authorList>
            <person name="Probst A.J."/>
            <person name="Ladd B."/>
            <person name="Jarett J.K."/>
            <person name="Geller-Mcgrath D.E."/>
            <person name="Sieber C.M."/>
            <person name="Emerson J.B."/>
            <person name="Anantharaman K."/>
            <person name="Thomas B.C."/>
            <person name="Malmstrom R."/>
            <person name="Stieglmeier M."/>
            <person name="Klingl A."/>
            <person name="Woyke T."/>
            <person name="Ryan C.M."/>
            <person name="Banfield J.F."/>
        </authorList>
    </citation>
    <scope>NUCLEOTIDE SEQUENCE [LARGE SCALE GENOMIC DNA]</scope>
    <source>
        <strain evidence="3">CG22_combo_CG10-13_8_21_14_all_39_12</strain>
    </source>
</reference>
<dbReference type="AlphaFoldDB" id="A0A2H0BFU7"/>
<gene>
    <name evidence="3" type="ORF">COX05_02465</name>
</gene>
<protein>
    <recommendedName>
        <fullName evidence="2">Phosphatidic acid phosphatase type 2/haloperoxidase domain-containing protein</fullName>
    </recommendedName>
</protein>
<feature type="domain" description="Phosphatidic acid phosphatase type 2/haloperoxidase" evidence="2">
    <location>
        <begin position="35"/>
        <end position="144"/>
    </location>
</feature>
<sequence length="156" mass="17431">MISLYQIVGLFFGEILLIVLYFVGLKTLFLPHKRTFIELFFSGLVAWTGVSIIKYLFPVARPFQALGTELLTLPVNPYASFPSGHAAVAFAIATTLWLHNYTNRKVWFGVAVLVAVGRVLLFVHYPIDVIVGALIGMLTSSVIYALYVQFSYHKSI</sequence>
<accession>A0A2H0BFU7</accession>
<dbReference type="Gene3D" id="1.20.144.10">
    <property type="entry name" value="Phosphatidic acid phosphatase type 2/haloperoxidase"/>
    <property type="match status" value="1"/>
</dbReference>
<dbReference type="PANTHER" id="PTHR14969">
    <property type="entry name" value="SPHINGOSINE-1-PHOSPHATE PHOSPHOHYDROLASE"/>
    <property type="match status" value="1"/>
</dbReference>
<dbReference type="SMART" id="SM00014">
    <property type="entry name" value="acidPPc"/>
    <property type="match status" value="1"/>
</dbReference>
<dbReference type="EMBL" id="PCSU01000039">
    <property type="protein sequence ID" value="PIP56553.1"/>
    <property type="molecule type" value="Genomic_DNA"/>
</dbReference>
<feature type="transmembrane region" description="Helical" evidence="1">
    <location>
        <begin position="77"/>
        <end position="99"/>
    </location>
</feature>
<keyword evidence="1" id="KW-0812">Transmembrane</keyword>
<evidence type="ECO:0000313" key="3">
    <source>
        <dbReference type="EMBL" id="PIP56553.1"/>
    </source>
</evidence>
<feature type="transmembrane region" description="Helical" evidence="1">
    <location>
        <begin position="129"/>
        <end position="148"/>
    </location>
</feature>
<feature type="transmembrane region" description="Helical" evidence="1">
    <location>
        <begin position="6"/>
        <end position="24"/>
    </location>
</feature>
<dbReference type="GO" id="GO:0042392">
    <property type="term" value="F:sphingosine-1-phosphate phosphatase activity"/>
    <property type="evidence" value="ECO:0007669"/>
    <property type="project" value="TreeGrafter"/>
</dbReference>
<dbReference type="PANTHER" id="PTHR14969:SF13">
    <property type="entry name" value="AT30094P"/>
    <property type="match status" value="1"/>
</dbReference>
<feature type="transmembrane region" description="Helical" evidence="1">
    <location>
        <begin position="36"/>
        <end position="57"/>
    </location>
</feature>
<keyword evidence="1" id="KW-1133">Transmembrane helix</keyword>
<dbReference type="InterPro" id="IPR036938">
    <property type="entry name" value="PAP2/HPO_sf"/>
</dbReference>
<organism evidence="3 4">
    <name type="scientific">candidate division WWE3 bacterium CG22_combo_CG10-13_8_21_14_all_39_12</name>
    <dbReference type="NCBI Taxonomy" id="1975094"/>
    <lineage>
        <taxon>Bacteria</taxon>
        <taxon>Katanobacteria</taxon>
    </lineage>
</organism>